<keyword evidence="2" id="KW-0472">Membrane</keyword>
<feature type="region of interest" description="Disordered" evidence="1">
    <location>
        <begin position="154"/>
        <end position="205"/>
    </location>
</feature>
<evidence type="ECO:0000313" key="3">
    <source>
        <dbReference type="EMBL" id="GGE52420.1"/>
    </source>
</evidence>
<feature type="transmembrane region" description="Helical" evidence="2">
    <location>
        <begin position="116"/>
        <end position="137"/>
    </location>
</feature>
<sequence>MTYMTNIARSEGDPEVLETGHSSLGASDRLARGLGWFSIALGVAELVAPHRLADMLGMQGKESLIRAYGVREIGAGILTLSVDKQLGLWSRVAGDGLDAATLIAAAGEDNPKRDNVGLALAVVLGIGLLDLICAQAVTSQHSRSYQPRIARVEGRRRRGHGEVRNYGDRSGFPGGIDAARGRAKDLQTPRDMRAGFPDVGREAQA</sequence>
<evidence type="ECO:0000256" key="1">
    <source>
        <dbReference type="SAM" id="MobiDB-lite"/>
    </source>
</evidence>
<reference evidence="3" key="1">
    <citation type="journal article" date="2014" name="Int. J. Syst. Evol. Microbiol.">
        <title>Complete genome sequence of Corynebacterium casei LMG S-19264T (=DSM 44701T), isolated from a smear-ripened cheese.</title>
        <authorList>
            <consortium name="US DOE Joint Genome Institute (JGI-PGF)"/>
            <person name="Walter F."/>
            <person name="Albersmeier A."/>
            <person name="Kalinowski J."/>
            <person name="Ruckert C."/>
        </authorList>
    </citation>
    <scope>NUCLEOTIDE SEQUENCE</scope>
    <source>
        <strain evidence="3">CCM 7684</strain>
    </source>
</reference>
<dbReference type="EMBL" id="BMCP01000005">
    <property type="protein sequence ID" value="GGE52420.1"/>
    <property type="molecule type" value="Genomic_DNA"/>
</dbReference>
<keyword evidence="2" id="KW-1133">Transmembrane helix</keyword>
<protein>
    <recommendedName>
        <fullName evidence="5">Cyclase dehydrase</fullName>
    </recommendedName>
</protein>
<keyword evidence="4" id="KW-1185">Reference proteome</keyword>
<feature type="compositionally biased region" description="Basic and acidic residues" evidence="1">
    <location>
        <begin position="179"/>
        <end position="205"/>
    </location>
</feature>
<dbReference type="AlphaFoldDB" id="A0A8J2YM62"/>
<keyword evidence="2" id="KW-0812">Transmembrane</keyword>
<organism evidence="3 4">
    <name type="scientific">Agaricicola taiwanensis</name>
    <dbReference type="NCBI Taxonomy" id="591372"/>
    <lineage>
        <taxon>Bacteria</taxon>
        <taxon>Pseudomonadati</taxon>
        <taxon>Pseudomonadota</taxon>
        <taxon>Alphaproteobacteria</taxon>
        <taxon>Rhodobacterales</taxon>
        <taxon>Paracoccaceae</taxon>
        <taxon>Agaricicola</taxon>
    </lineage>
</organism>
<evidence type="ECO:0000313" key="4">
    <source>
        <dbReference type="Proteomes" id="UP000602745"/>
    </source>
</evidence>
<name>A0A8J2YM62_9RHOB</name>
<evidence type="ECO:0000256" key="2">
    <source>
        <dbReference type="SAM" id="Phobius"/>
    </source>
</evidence>
<accession>A0A8J2YM62</accession>
<dbReference type="Proteomes" id="UP000602745">
    <property type="component" value="Unassembled WGS sequence"/>
</dbReference>
<gene>
    <name evidence="3" type="ORF">GCM10007276_31780</name>
</gene>
<dbReference type="RefSeq" id="WP_188410810.1">
    <property type="nucleotide sequence ID" value="NZ_BMCP01000005.1"/>
</dbReference>
<reference evidence="3" key="2">
    <citation type="submission" date="2020-09" db="EMBL/GenBank/DDBJ databases">
        <authorList>
            <person name="Sun Q."/>
            <person name="Sedlacek I."/>
        </authorList>
    </citation>
    <scope>NUCLEOTIDE SEQUENCE</scope>
    <source>
        <strain evidence="3">CCM 7684</strain>
    </source>
</reference>
<comment type="caution">
    <text evidence="3">The sequence shown here is derived from an EMBL/GenBank/DDBJ whole genome shotgun (WGS) entry which is preliminary data.</text>
</comment>
<evidence type="ECO:0008006" key="5">
    <source>
        <dbReference type="Google" id="ProtNLM"/>
    </source>
</evidence>
<proteinExistence type="predicted"/>